<dbReference type="EMBL" id="CAFBIX010000031">
    <property type="protein sequence ID" value="CAB4848653.1"/>
    <property type="molecule type" value="Genomic_DNA"/>
</dbReference>
<dbReference type="GO" id="GO:0030170">
    <property type="term" value="F:pyridoxal phosphate binding"/>
    <property type="evidence" value="ECO:0007669"/>
    <property type="project" value="InterPro"/>
</dbReference>
<name>A0A6J6RDN5_9ZZZZ</name>
<gene>
    <name evidence="5" type="ORF">UFOPK2648_01460</name>
    <name evidence="6" type="ORF">UFOPK3037_00081</name>
    <name evidence="7" type="ORF">UFOPK3278_00848</name>
    <name evidence="3" type="ORF">UFOPK3406_00419</name>
    <name evidence="4" type="ORF">UFOPK3925_01049</name>
    <name evidence="8" type="ORF">UFOPK4097_00729</name>
    <name evidence="9" type="ORF">UFOPK4301_00339</name>
</gene>
<dbReference type="PANTHER" id="PTHR10146:SF14">
    <property type="entry name" value="PYRIDOXAL PHOSPHATE HOMEOSTASIS PROTEIN"/>
    <property type="match status" value="1"/>
</dbReference>
<dbReference type="EMBL" id="CAFAAO010000001">
    <property type="protein sequence ID" value="CAB4793106.1"/>
    <property type="molecule type" value="Genomic_DNA"/>
</dbReference>
<dbReference type="PIRSF" id="PIRSF004848">
    <property type="entry name" value="YBL036c_PLPDEIII"/>
    <property type="match status" value="1"/>
</dbReference>
<dbReference type="EMBL" id="CAESAD010000007">
    <property type="protein sequence ID" value="CAB4341701.1"/>
    <property type="molecule type" value="Genomic_DNA"/>
</dbReference>
<evidence type="ECO:0000313" key="9">
    <source>
        <dbReference type="EMBL" id="CAB5045933.1"/>
    </source>
</evidence>
<accession>A0A6J6RDN5</accession>
<dbReference type="EMBL" id="CAEZYC010000143">
    <property type="protein sequence ID" value="CAB4721192.1"/>
    <property type="molecule type" value="Genomic_DNA"/>
</dbReference>
<dbReference type="HAMAP" id="MF_02087">
    <property type="entry name" value="PLP_homeostasis"/>
    <property type="match status" value="1"/>
</dbReference>
<dbReference type="Gene3D" id="3.20.20.10">
    <property type="entry name" value="Alanine racemase"/>
    <property type="match status" value="1"/>
</dbReference>
<evidence type="ECO:0000313" key="4">
    <source>
        <dbReference type="EMBL" id="CAB4341701.1"/>
    </source>
</evidence>
<evidence type="ECO:0000313" key="5">
    <source>
        <dbReference type="EMBL" id="CAB4721192.1"/>
    </source>
</evidence>
<dbReference type="EMBL" id="CAESAI010000006">
    <property type="protein sequence ID" value="CAB4333729.1"/>
    <property type="molecule type" value="Genomic_DNA"/>
</dbReference>
<reference evidence="5" key="1">
    <citation type="submission" date="2020-05" db="EMBL/GenBank/DDBJ databases">
        <authorList>
            <person name="Chiriac C."/>
            <person name="Salcher M."/>
            <person name="Ghai R."/>
            <person name="Kavagutti S V."/>
        </authorList>
    </citation>
    <scope>NUCLEOTIDE SEQUENCE</scope>
</reference>
<dbReference type="PANTHER" id="PTHR10146">
    <property type="entry name" value="PROLINE SYNTHETASE CO-TRANSCRIBED BACTERIAL HOMOLOG PROTEIN"/>
    <property type="match status" value="1"/>
</dbReference>
<dbReference type="SUPFAM" id="SSF51419">
    <property type="entry name" value="PLP-binding barrel"/>
    <property type="match status" value="1"/>
</dbReference>
<evidence type="ECO:0000313" key="7">
    <source>
        <dbReference type="EMBL" id="CAB4848653.1"/>
    </source>
</evidence>
<feature type="domain" description="Alanine racemase N-terminal" evidence="2">
    <location>
        <begin position="31"/>
        <end position="233"/>
    </location>
</feature>
<evidence type="ECO:0000313" key="8">
    <source>
        <dbReference type="EMBL" id="CAB5017617.1"/>
    </source>
</evidence>
<evidence type="ECO:0000256" key="1">
    <source>
        <dbReference type="ARBA" id="ARBA00022898"/>
    </source>
</evidence>
<dbReference type="InterPro" id="IPR011078">
    <property type="entry name" value="PyrdxlP_homeostasis"/>
</dbReference>
<dbReference type="EMBL" id="CAFBPK010000009">
    <property type="protein sequence ID" value="CAB5017617.1"/>
    <property type="molecule type" value="Genomic_DNA"/>
</dbReference>
<evidence type="ECO:0000259" key="2">
    <source>
        <dbReference type="Pfam" id="PF01168"/>
    </source>
</evidence>
<sequence length="238" mass="25703">MDRKLELQSNLHDVQTEIRQACEAADRDYSEVTLIAVTKTWPTSDVNLLAQLGITDVGENRDQEAKSKHDEVLAENLTWHAIGQLQTNKAKSVANWADVVHSVDRPELVSALAKAVENRTPKNDCVNELGVLIQIELDPNPKDSRGGVLPDQAVKLAELVSITPGLRLKGVMGVAPLGGNDDEAFALLQQIAIPIRQIDPGASWISAGMSADFATALKYGATHLRIGSSILGKRAFKG</sequence>
<evidence type="ECO:0000313" key="3">
    <source>
        <dbReference type="EMBL" id="CAB4333729.1"/>
    </source>
</evidence>
<dbReference type="EMBL" id="CAFBQG010000026">
    <property type="protein sequence ID" value="CAB5045933.1"/>
    <property type="molecule type" value="Genomic_DNA"/>
</dbReference>
<proteinExistence type="inferred from homology"/>
<dbReference type="CDD" id="cd00635">
    <property type="entry name" value="PLPDE_III_YBL036c_like"/>
    <property type="match status" value="1"/>
</dbReference>
<keyword evidence="1" id="KW-0663">Pyridoxal phosphate</keyword>
<dbReference type="InterPro" id="IPR001608">
    <property type="entry name" value="Ala_racemase_N"/>
</dbReference>
<dbReference type="InterPro" id="IPR029066">
    <property type="entry name" value="PLP-binding_barrel"/>
</dbReference>
<evidence type="ECO:0000313" key="6">
    <source>
        <dbReference type="EMBL" id="CAB4793106.1"/>
    </source>
</evidence>
<organism evidence="5">
    <name type="scientific">freshwater metagenome</name>
    <dbReference type="NCBI Taxonomy" id="449393"/>
    <lineage>
        <taxon>unclassified sequences</taxon>
        <taxon>metagenomes</taxon>
        <taxon>ecological metagenomes</taxon>
    </lineage>
</organism>
<protein>
    <submittedName>
        <fullName evidence="5">Unannotated protein</fullName>
    </submittedName>
</protein>
<dbReference type="AlphaFoldDB" id="A0A6J6RDN5"/>
<dbReference type="Pfam" id="PF01168">
    <property type="entry name" value="Ala_racemase_N"/>
    <property type="match status" value="1"/>
</dbReference>
<dbReference type="NCBIfam" id="TIGR00044">
    <property type="entry name" value="YggS family pyridoxal phosphate-dependent enzyme"/>
    <property type="match status" value="1"/>
</dbReference>